<dbReference type="Proteomes" id="UP000186744">
    <property type="component" value="Unassembled WGS sequence"/>
</dbReference>
<name>A0A1N7LEK7_9FLAO</name>
<gene>
    <name evidence="1" type="ORF">SAMN05421786_1011241</name>
</gene>
<accession>A0A1N7LEK7</accession>
<reference evidence="2" key="1">
    <citation type="submission" date="2017-01" db="EMBL/GenBank/DDBJ databases">
        <authorList>
            <person name="Varghese N."/>
            <person name="Submissions S."/>
        </authorList>
    </citation>
    <scope>NUCLEOTIDE SEQUENCE [LARGE SCALE GENOMIC DNA]</scope>
    <source>
        <strain evidence="2">DSM 18017</strain>
    </source>
</reference>
<keyword evidence="2" id="KW-1185">Reference proteome</keyword>
<evidence type="ECO:0000313" key="2">
    <source>
        <dbReference type="Proteomes" id="UP000186744"/>
    </source>
</evidence>
<organism evidence="1 2">
    <name type="scientific">Chryseobacterium ureilyticum</name>
    <dbReference type="NCBI Taxonomy" id="373668"/>
    <lineage>
        <taxon>Bacteria</taxon>
        <taxon>Pseudomonadati</taxon>
        <taxon>Bacteroidota</taxon>
        <taxon>Flavobacteriia</taxon>
        <taxon>Flavobacteriales</taxon>
        <taxon>Weeksellaceae</taxon>
        <taxon>Chryseobacterium group</taxon>
        <taxon>Chryseobacterium</taxon>
    </lineage>
</organism>
<evidence type="ECO:0008006" key="3">
    <source>
        <dbReference type="Google" id="ProtNLM"/>
    </source>
</evidence>
<dbReference type="AlphaFoldDB" id="A0A1N7LEK7"/>
<evidence type="ECO:0000313" key="1">
    <source>
        <dbReference type="EMBL" id="SIS72221.1"/>
    </source>
</evidence>
<proteinExistence type="predicted"/>
<protein>
    <recommendedName>
        <fullName evidence="3">YD repeat-containing protein</fullName>
    </recommendedName>
</protein>
<sequence>MKRKILYLVPALYLNTAASLLYGQTLWRNPAIQDIQNIQVNKPEIGKLNDLTVSDDNVNLSTGELSPNIGLTEIKTKSLIDPIILSYKNGKGIRVNDISSDIGLGWDIGAGGSITRKVNGFPDDVTIYINPTIGVEATNPRYRKNYPKFINGWLDYANWAPIKKPKIPYLFPGTPSNNEALGGAIQRFAQKIINKQYGDGNDWFRFLFAQGTSELSGYLGGSGFPMGGGLTIADLGSMSSMGWTYIDVDGEPDEFYFNFGKYSGKFVFDGNRAPVTIPHIPGLKIESPFNSDPNTWLFTTPEGTKYYFSHTPEYTETLYSETNAAPSYDDWMGKTPEINEGVSGNEYISKWFLSKVVAVNGDTIDYNYEQMPDLLYSEKSEIKEVFKPSVGSTKTPPAYFINSGDKGFYERVLDRTTQIRIKGPKRLSLIKTSDNNTIKFEYNGLTREDIDQSQTSPSDKRRTLSSIKKFDFNSKLIEKLDFNQSYFSSQCPTYDCKRLKLDNVRRIGADESTISAITSFQYFDESLPQRNNFHQDYWGYYNNNNRNTLIPKVYTMGAMYDYPGADRTPSEEKAKASMLKKIVYPTKGSVEYEYELNDFGTDFEFPTNPVTNNKTGGLRIKKISKRESENVAPIVQSFTYKLSNGKSSGELPELLRTSTSQEDNNGAGRMFERQKIVVNEDTGQTSVYIMIYSTPKYLFTDDLLRYSRVVVDTEGKGSTEYLLSSFNTDPDYKTINYKWSRESGKGFRMIPQFMLETGYIYNIFNHPTIHTPDKSYARGLVLSKIEKDSSGKTLRETINKHNMNPTGYSPKQIFGVGTSSIDSFLVEDSDIQSMDFVLSFYKSDYVYLESTKVNDYSGNNSIVNSESNNYNNFCLLQNKNTLFSNNDLLEVRYKYAYDKSVQKLIDANIINLPIETEASKNGKLISKSEIKYDNAINIYPSSILSYNFLDNTARTDISYDLYDDKGNLLQYTTKGNQPVTIIWGYKSTEPIAKIEGITYSELASKLGFSNTNMGYKNLQIVNNSNADTNNDYEDQTLIPSLDDFRNNPELSQYRITTYTYDPLIGVKSITPPSGIRESYIYNSAGRLEKIVDVDGKLLKEFKYNYKN</sequence>
<dbReference type="EMBL" id="FTOL01000001">
    <property type="protein sequence ID" value="SIS72221.1"/>
    <property type="molecule type" value="Genomic_DNA"/>
</dbReference>
<dbReference type="OrthoDB" id="9814627at2"/>
<dbReference type="RefSeq" id="WP_076550705.1">
    <property type="nucleotide sequence ID" value="NZ_FTOL01000001.1"/>
</dbReference>
<dbReference type="STRING" id="373668.SAMN05421786_1011241"/>